<gene>
    <name evidence="2" type="ORF">EYF80_054478</name>
</gene>
<protein>
    <submittedName>
        <fullName evidence="2">Uncharacterized protein</fullName>
    </submittedName>
</protein>
<evidence type="ECO:0000313" key="3">
    <source>
        <dbReference type="Proteomes" id="UP000314294"/>
    </source>
</evidence>
<accession>A0A4Z2F3M1</accession>
<evidence type="ECO:0000256" key="1">
    <source>
        <dbReference type="SAM" id="MobiDB-lite"/>
    </source>
</evidence>
<organism evidence="2 3">
    <name type="scientific">Liparis tanakae</name>
    <name type="common">Tanaka's snailfish</name>
    <dbReference type="NCBI Taxonomy" id="230148"/>
    <lineage>
        <taxon>Eukaryota</taxon>
        <taxon>Metazoa</taxon>
        <taxon>Chordata</taxon>
        <taxon>Craniata</taxon>
        <taxon>Vertebrata</taxon>
        <taxon>Euteleostomi</taxon>
        <taxon>Actinopterygii</taxon>
        <taxon>Neopterygii</taxon>
        <taxon>Teleostei</taxon>
        <taxon>Neoteleostei</taxon>
        <taxon>Acanthomorphata</taxon>
        <taxon>Eupercaria</taxon>
        <taxon>Perciformes</taxon>
        <taxon>Cottioidei</taxon>
        <taxon>Cottales</taxon>
        <taxon>Liparidae</taxon>
        <taxon>Liparis</taxon>
    </lineage>
</organism>
<name>A0A4Z2F3M1_9TELE</name>
<keyword evidence="3" id="KW-1185">Reference proteome</keyword>
<sequence>MFTCPCRALPCHWKSPKPDRPVVGTPSHGPVCRNVREATQGEAGSLGMHPPLQPPGGKAQIGEPR</sequence>
<comment type="caution">
    <text evidence="2">The sequence shown here is derived from an EMBL/GenBank/DDBJ whole genome shotgun (WGS) entry which is preliminary data.</text>
</comment>
<reference evidence="2 3" key="1">
    <citation type="submission" date="2019-03" db="EMBL/GenBank/DDBJ databases">
        <title>First draft genome of Liparis tanakae, snailfish: a comprehensive survey of snailfish specific genes.</title>
        <authorList>
            <person name="Kim W."/>
            <person name="Song I."/>
            <person name="Jeong J.-H."/>
            <person name="Kim D."/>
            <person name="Kim S."/>
            <person name="Ryu S."/>
            <person name="Song J.Y."/>
            <person name="Lee S.K."/>
        </authorList>
    </citation>
    <scope>NUCLEOTIDE SEQUENCE [LARGE SCALE GENOMIC DNA]</scope>
    <source>
        <tissue evidence="2">Muscle</tissue>
    </source>
</reference>
<dbReference type="AlphaFoldDB" id="A0A4Z2F3M1"/>
<evidence type="ECO:0000313" key="2">
    <source>
        <dbReference type="EMBL" id="TNN35361.1"/>
    </source>
</evidence>
<proteinExistence type="predicted"/>
<dbReference type="Proteomes" id="UP000314294">
    <property type="component" value="Unassembled WGS sequence"/>
</dbReference>
<dbReference type="EMBL" id="SRLO01001781">
    <property type="protein sequence ID" value="TNN35361.1"/>
    <property type="molecule type" value="Genomic_DNA"/>
</dbReference>
<feature type="region of interest" description="Disordered" evidence="1">
    <location>
        <begin position="37"/>
        <end position="65"/>
    </location>
</feature>